<comment type="caution">
    <text evidence="1">The sequence shown here is derived from an EMBL/GenBank/DDBJ whole genome shotgun (WGS) entry which is preliminary data.</text>
</comment>
<protein>
    <submittedName>
        <fullName evidence="1">Uncharacterized protein</fullName>
    </submittedName>
</protein>
<reference evidence="1" key="1">
    <citation type="submission" date="2021-01" db="EMBL/GenBank/DDBJ databases">
        <authorList>
            <person name="Sun Q."/>
        </authorList>
    </citation>
    <scope>NUCLEOTIDE SEQUENCE</scope>
    <source>
        <strain evidence="1">YIM B02566</strain>
    </source>
</reference>
<gene>
    <name evidence="1" type="ORF">JHL16_20905</name>
</gene>
<dbReference type="Proteomes" id="UP000616151">
    <property type="component" value="Unassembled WGS sequence"/>
</dbReference>
<keyword evidence="2" id="KW-1185">Reference proteome</keyword>
<evidence type="ECO:0000313" key="2">
    <source>
        <dbReference type="Proteomes" id="UP000616151"/>
    </source>
</evidence>
<sequence>MVPVNLRDLIDSAAELYLATGNARAAEAAKLMRAAVPERPADPPQVLPVLSHLPSIAMQHELANLPWTDGGFSLPDPIRGRNAFAELIGPEGPFLSAKCRFGFYLQAPDCFYPPHSHAAEEFYLLLSGSAEWQLDDSRSFTPPSPGLVHHQPWQKHAMRTGASPLLALWVWLGNISYGTYSI</sequence>
<accession>A0ACC5R8A4</accession>
<name>A0ACC5R8A4_9HYPH</name>
<proteinExistence type="predicted"/>
<dbReference type="EMBL" id="JAENHL010000007">
    <property type="protein sequence ID" value="MBK1868830.1"/>
    <property type="molecule type" value="Genomic_DNA"/>
</dbReference>
<evidence type="ECO:0000313" key="1">
    <source>
        <dbReference type="EMBL" id="MBK1868830.1"/>
    </source>
</evidence>
<organism evidence="1 2">
    <name type="scientific">Taklimakanibacter albus</name>
    <dbReference type="NCBI Taxonomy" id="2800327"/>
    <lineage>
        <taxon>Bacteria</taxon>
        <taxon>Pseudomonadati</taxon>
        <taxon>Pseudomonadota</taxon>
        <taxon>Alphaproteobacteria</taxon>
        <taxon>Hyphomicrobiales</taxon>
        <taxon>Aestuariivirgaceae</taxon>
        <taxon>Taklimakanibacter</taxon>
    </lineage>
</organism>